<evidence type="ECO:0000259" key="8">
    <source>
        <dbReference type="PROSITE" id="PS51462"/>
    </source>
</evidence>
<dbReference type="SUPFAM" id="SSF55811">
    <property type="entry name" value="Nudix"/>
    <property type="match status" value="1"/>
</dbReference>
<evidence type="ECO:0000256" key="5">
    <source>
        <dbReference type="ARBA" id="ARBA00022801"/>
    </source>
</evidence>
<evidence type="ECO:0000256" key="1">
    <source>
        <dbReference type="ARBA" id="ARBA00001946"/>
    </source>
</evidence>
<dbReference type="InterPro" id="IPR015797">
    <property type="entry name" value="NUDIX_hydrolase-like_dom_sf"/>
</dbReference>
<evidence type="ECO:0000256" key="6">
    <source>
        <dbReference type="ARBA" id="ARBA00022842"/>
    </source>
</evidence>
<evidence type="ECO:0000313" key="9">
    <source>
        <dbReference type="EMBL" id="QMV74535.1"/>
    </source>
</evidence>
<comment type="catalytic activity">
    <reaction evidence="7">
        <text>a 5'-end NAD(+)-phospho-ribonucleoside in mRNA + H2O = a 5'-end phospho-adenosine-phospho-ribonucleoside in mRNA + beta-nicotinamide D-ribonucleotide + 2 H(+)</text>
        <dbReference type="Rhea" id="RHEA:60876"/>
        <dbReference type="Rhea" id="RHEA-COMP:15698"/>
        <dbReference type="Rhea" id="RHEA-COMP:15719"/>
        <dbReference type="ChEBI" id="CHEBI:14649"/>
        <dbReference type="ChEBI" id="CHEBI:15377"/>
        <dbReference type="ChEBI" id="CHEBI:15378"/>
        <dbReference type="ChEBI" id="CHEBI:144029"/>
        <dbReference type="ChEBI" id="CHEBI:144051"/>
    </reaction>
    <physiologicalReaction direction="left-to-right" evidence="7">
        <dbReference type="Rhea" id="RHEA:60877"/>
    </physiologicalReaction>
</comment>
<keyword evidence="10" id="KW-1185">Reference proteome</keyword>
<keyword evidence="5 9" id="KW-0378">Hydrolase</keyword>
<dbReference type="InterPro" id="IPR050241">
    <property type="entry name" value="NAD-cap_RNA_hydrolase_NudC"/>
</dbReference>
<dbReference type="GO" id="GO:0046872">
    <property type="term" value="F:metal ion binding"/>
    <property type="evidence" value="ECO:0007669"/>
    <property type="project" value="UniProtKB-KW"/>
</dbReference>
<dbReference type="EMBL" id="CP058554">
    <property type="protein sequence ID" value="QMV74535.1"/>
    <property type="molecule type" value="Genomic_DNA"/>
</dbReference>
<dbReference type="GO" id="GO:0005829">
    <property type="term" value="C:cytosol"/>
    <property type="evidence" value="ECO:0007669"/>
    <property type="project" value="TreeGrafter"/>
</dbReference>
<dbReference type="InterPro" id="IPR000086">
    <property type="entry name" value="NUDIX_hydrolase_dom"/>
</dbReference>
<dbReference type="Gene3D" id="3.90.79.10">
    <property type="entry name" value="Nucleoside Triphosphate Pyrophosphohydrolase"/>
    <property type="match status" value="1"/>
</dbReference>
<evidence type="ECO:0000256" key="7">
    <source>
        <dbReference type="ARBA" id="ARBA00023679"/>
    </source>
</evidence>
<evidence type="ECO:0000256" key="3">
    <source>
        <dbReference type="ARBA" id="ARBA00009595"/>
    </source>
</evidence>
<name>A0A7G5EKL0_9BURK</name>
<accession>A0A7G5EKL0</accession>
<dbReference type="PANTHER" id="PTHR42904:SF6">
    <property type="entry name" value="NAD-CAPPED RNA HYDROLASE NUDT12"/>
    <property type="match status" value="1"/>
</dbReference>
<proteinExistence type="inferred from homology"/>
<dbReference type="Pfam" id="PF00293">
    <property type="entry name" value="NUDIX"/>
    <property type="match status" value="1"/>
</dbReference>
<dbReference type="AlphaFoldDB" id="A0A7G5EKL0"/>
<protein>
    <submittedName>
        <fullName evidence="9">NUDIX hydrolase</fullName>
    </submittedName>
</protein>
<keyword evidence="4" id="KW-0479">Metal-binding</keyword>
<keyword evidence="6" id="KW-0460">Magnesium</keyword>
<dbReference type="Proteomes" id="UP000515240">
    <property type="component" value="Chromosome"/>
</dbReference>
<dbReference type="KEGG" id="cpis:HS961_17780"/>
<reference evidence="9 10" key="1">
    <citation type="journal article" date="2020" name="G3 (Bethesda)">
        <title>CeMbio - The Caenorhabditis elegans Microbiome Resource.</title>
        <authorList>
            <person name="Dirksen P."/>
            <person name="Assie A."/>
            <person name="Zimmermann J."/>
            <person name="Zhang F."/>
            <person name="Tietje A.M."/>
            <person name="Marsh S.A."/>
            <person name="Felix M.A."/>
            <person name="Shapira M."/>
            <person name="Kaleta C."/>
            <person name="Schulenburg H."/>
            <person name="Samuel B."/>
        </authorList>
    </citation>
    <scope>NUCLEOTIDE SEQUENCE [LARGE SCALE GENOMIC DNA]</scope>
    <source>
        <strain evidence="9 10">BIGb0172</strain>
    </source>
</reference>
<dbReference type="InterPro" id="IPR020084">
    <property type="entry name" value="NUDIX_hydrolase_CS"/>
</dbReference>
<dbReference type="RefSeq" id="WP_182324277.1">
    <property type="nucleotide sequence ID" value="NZ_CP058554.1"/>
</dbReference>
<feature type="domain" description="Nudix hydrolase" evidence="8">
    <location>
        <begin position="41"/>
        <end position="166"/>
    </location>
</feature>
<dbReference type="GO" id="GO:0006742">
    <property type="term" value="P:NADP+ catabolic process"/>
    <property type="evidence" value="ECO:0007669"/>
    <property type="project" value="TreeGrafter"/>
</dbReference>
<evidence type="ECO:0000313" key="10">
    <source>
        <dbReference type="Proteomes" id="UP000515240"/>
    </source>
</evidence>
<evidence type="ECO:0000256" key="4">
    <source>
        <dbReference type="ARBA" id="ARBA00022723"/>
    </source>
</evidence>
<organism evidence="9 10">
    <name type="scientific">Comamonas piscis</name>
    <dbReference type="NCBI Taxonomy" id="1562974"/>
    <lineage>
        <taxon>Bacteria</taxon>
        <taxon>Pseudomonadati</taxon>
        <taxon>Pseudomonadota</taxon>
        <taxon>Betaproteobacteria</taxon>
        <taxon>Burkholderiales</taxon>
        <taxon>Comamonadaceae</taxon>
        <taxon>Comamonas</taxon>
    </lineage>
</organism>
<comment type="similarity">
    <text evidence="3">Belongs to the Nudix hydrolase family. NudC subfamily.</text>
</comment>
<comment type="cofactor">
    <cofactor evidence="1">
        <name>Mg(2+)</name>
        <dbReference type="ChEBI" id="CHEBI:18420"/>
    </cofactor>
</comment>
<sequence length="208" mass="23317">MQYETKFCLNCATALEWMVVAEDSGDVSRLRCPACGWTHWGNPTPVLAAVVENDQGQVLLARNAMWQPGMFGLITGFMEAGESPEAGIAREVLEETGLQTKALRLIGCWEFLRMNQVLIAYHVRVAGRPEDVRLSPELVEYQWKTAQDVLCWPSGTGYAMAEWVKSKGEPVRFGAFRPNNANPDPDPAKWPVNYWEEDARFVVAPRLG</sequence>
<evidence type="ECO:0000256" key="2">
    <source>
        <dbReference type="ARBA" id="ARBA00001947"/>
    </source>
</evidence>
<dbReference type="GO" id="GO:0019677">
    <property type="term" value="P:NAD+ catabolic process"/>
    <property type="evidence" value="ECO:0007669"/>
    <property type="project" value="TreeGrafter"/>
</dbReference>
<dbReference type="PANTHER" id="PTHR42904">
    <property type="entry name" value="NUDIX HYDROLASE, NUDC SUBFAMILY"/>
    <property type="match status" value="1"/>
</dbReference>
<dbReference type="PROSITE" id="PS51462">
    <property type="entry name" value="NUDIX"/>
    <property type="match status" value="1"/>
</dbReference>
<gene>
    <name evidence="9" type="ORF">HS961_17780</name>
</gene>
<dbReference type="PROSITE" id="PS00893">
    <property type="entry name" value="NUDIX_BOX"/>
    <property type="match status" value="1"/>
</dbReference>
<comment type="cofactor">
    <cofactor evidence="2">
        <name>Zn(2+)</name>
        <dbReference type="ChEBI" id="CHEBI:29105"/>
    </cofactor>
</comment>
<dbReference type="GO" id="GO:0035529">
    <property type="term" value="F:NADH pyrophosphatase activity"/>
    <property type="evidence" value="ECO:0007669"/>
    <property type="project" value="TreeGrafter"/>
</dbReference>